<dbReference type="EMBL" id="JAVDDT010000002">
    <property type="protein sequence ID" value="MDQ2069073.1"/>
    <property type="molecule type" value="Genomic_DNA"/>
</dbReference>
<keyword evidence="3" id="KW-1185">Reference proteome</keyword>
<keyword evidence="1" id="KW-1133">Transmembrane helix</keyword>
<feature type="transmembrane region" description="Helical" evidence="1">
    <location>
        <begin position="12"/>
        <end position="32"/>
    </location>
</feature>
<keyword evidence="1" id="KW-0472">Membrane</keyword>
<dbReference type="RefSeq" id="WP_306727567.1">
    <property type="nucleotide sequence ID" value="NZ_JAVDDT010000002.1"/>
</dbReference>
<feature type="transmembrane region" description="Helical" evidence="1">
    <location>
        <begin position="57"/>
        <end position="78"/>
    </location>
</feature>
<evidence type="ECO:0000313" key="3">
    <source>
        <dbReference type="Proteomes" id="UP001239019"/>
    </source>
</evidence>
<accession>A0ABU0W5M5</accession>
<organism evidence="2 3">
    <name type="scientific">Natronospira bacteriovora</name>
    <dbReference type="NCBI Taxonomy" id="3069753"/>
    <lineage>
        <taxon>Bacteria</taxon>
        <taxon>Pseudomonadati</taxon>
        <taxon>Pseudomonadota</taxon>
        <taxon>Gammaproteobacteria</taxon>
        <taxon>Natronospirales</taxon>
        <taxon>Natronospiraceae</taxon>
        <taxon>Natronospira</taxon>
    </lineage>
</organism>
<keyword evidence="1" id="KW-0812">Transmembrane</keyword>
<evidence type="ECO:0000256" key="1">
    <source>
        <dbReference type="SAM" id="Phobius"/>
    </source>
</evidence>
<gene>
    <name evidence="2" type="ORF">RBH19_04210</name>
</gene>
<name>A0ABU0W5M5_9GAMM</name>
<feature type="transmembrane region" description="Helical" evidence="1">
    <location>
        <begin position="118"/>
        <end position="136"/>
    </location>
</feature>
<evidence type="ECO:0008006" key="4">
    <source>
        <dbReference type="Google" id="ProtNLM"/>
    </source>
</evidence>
<proteinExistence type="predicted"/>
<sequence>MNTEATQPPRWYWIVSGLALVWMLFGLLSLIMDPMTSEEALAEMSEAQRELFEARPAWLFAVYALAILSGLGGTVALLLRKAWALPLFTVSLVAVVAQFVYVLFILDAIGRIGAAEALPFPLVIFTVGALLLWLSVHANRRGWIG</sequence>
<feature type="transmembrane region" description="Helical" evidence="1">
    <location>
        <begin position="85"/>
        <end position="106"/>
    </location>
</feature>
<dbReference type="Proteomes" id="UP001239019">
    <property type="component" value="Unassembled WGS sequence"/>
</dbReference>
<protein>
    <recommendedName>
        <fullName evidence="4">Sugar transporter</fullName>
    </recommendedName>
</protein>
<reference evidence="2 3" key="1">
    <citation type="submission" date="2023-08" db="EMBL/GenBank/DDBJ databases">
        <title>Whole-genome sequencing of halo(alkali)philic microorganisms from hypersaline lakes.</title>
        <authorList>
            <person name="Sorokin D.Y."/>
            <person name="Abbas B."/>
            <person name="Merkel A.Y."/>
        </authorList>
    </citation>
    <scope>NUCLEOTIDE SEQUENCE [LARGE SCALE GENOMIC DNA]</scope>
    <source>
        <strain evidence="2 3">AB-CW4</strain>
    </source>
</reference>
<evidence type="ECO:0000313" key="2">
    <source>
        <dbReference type="EMBL" id="MDQ2069073.1"/>
    </source>
</evidence>
<comment type="caution">
    <text evidence="2">The sequence shown here is derived from an EMBL/GenBank/DDBJ whole genome shotgun (WGS) entry which is preliminary data.</text>
</comment>